<keyword evidence="1" id="KW-1133">Transmembrane helix</keyword>
<accession>A0A3D9KW09</accession>
<keyword evidence="1" id="KW-0472">Membrane</keyword>
<organism evidence="2 3">
    <name type="scientific">Marinoscillum furvescens DSM 4134</name>
    <dbReference type="NCBI Taxonomy" id="1122208"/>
    <lineage>
        <taxon>Bacteria</taxon>
        <taxon>Pseudomonadati</taxon>
        <taxon>Bacteroidota</taxon>
        <taxon>Cytophagia</taxon>
        <taxon>Cytophagales</taxon>
        <taxon>Reichenbachiellaceae</taxon>
        <taxon>Marinoscillum</taxon>
    </lineage>
</organism>
<keyword evidence="3" id="KW-1185">Reference proteome</keyword>
<evidence type="ECO:0000313" key="2">
    <source>
        <dbReference type="EMBL" id="RED91909.1"/>
    </source>
</evidence>
<dbReference type="Proteomes" id="UP000256779">
    <property type="component" value="Unassembled WGS sequence"/>
</dbReference>
<sequence>METLAIIYIIMGLFFMSAFALKKVKTLKGKQAPTRLGTTLIPHVKIKTIFNKQLLKEVFES</sequence>
<name>A0A3D9KW09_MARFU</name>
<reference evidence="2 3" key="1">
    <citation type="submission" date="2018-07" db="EMBL/GenBank/DDBJ databases">
        <title>Genomic Encyclopedia of Type Strains, Phase IV (KMG-IV): sequencing the most valuable type-strain genomes for metagenomic binning, comparative biology and taxonomic classification.</title>
        <authorList>
            <person name="Goeker M."/>
        </authorList>
    </citation>
    <scope>NUCLEOTIDE SEQUENCE [LARGE SCALE GENOMIC DNA]</scope>
    <source>
        <strain evidence="2 3">DSM 4134</strain>
    </source>
</reference>
<proteinExistence type="predicted"/>
<evidence type="ECO:0000256" key="1">
    <source>
        <dbReference type="SAM" id="Phobius"/>
    </source>
</evidence>
<comment type="caution">
    <text evidence="2">The sequence shown here is derived from an EMBL/GenBank/DDBJ whole genome shotgun (WGS) entry which is preliminary data.</text>
</comment>
<feature type="transmembrane region" description="Helical" evidence="1">
    <location>
        <begin position="6"/>
        <end position="21"/>
    </location>
</feature>
<protein>
    <submittedName>
        <fullName evidence="2">Uncharacterized protein</fullName>
    </submittedName>
</protein>
<dbReference type="EMBL" id="QREG01000035">
    <property type="protein sequence ID" value="RED91909.1"/>
    <property type="molecule type" value="Genomic_DNA"/>
</dbReference>
<evidence type="ECO:0000313" key="3">
    <source>
        <dbReference type="Proteomes" id="UP000256779"/>
    </source>
</evidence>
<keyword evidence="1" id="KW-0812">Transmembrane</keyword>
<dbReference type="AlphaFoldDB" id="A0A3D9KW09"/>
<gene>
    <name evidence="2" type="ORF">C7460_13526</name>
</gene>
<dbReference type="RefSeq" id="WP_115870415.1">
    <property type="nucleotide sequence ID" value="NZ_QREG01000035.1"/>
</dbReference>